<dbReference type="RefSeq" id="WP_394299191.1">
    <property type="nucleotide sequence ID" value="NZ_JBHMQT010000003.1"/>
</dbReference>
<evidence type="ECO:0000313" key="1">
    <source>
        <dbReference type="EMBL" id="MFC0860935.1"/>
    </source>
</evidence>
<keyword evidence="2" id="KW-1185">Reference proteome</keyword>
<evidence type="ECO:0000313" key="2">
    <source>
        <dbReference type="Proteomes" id="UP001589870"/>
    </source>
</evidence>
<sequence length="373" mass="40134">MEPTPASFARFPVVARPRPACAPLDARVSRLCELARTADRDDDQTTASAVFNQAALLASDLDLPDLAREWCHRHADLYLRARPLTGRAAQHALEPLVNLARLHIRAGDGDTAFRLLDSLYEALAARTDTVIEGIQVPASELTPTDGDHREVLRWLWTVHLADGTRALTTAGRWQDALNHLRHRNGIGQRMLDGRQVAVIAHATADDVGTARALLAGTEPGEPWEDAVTACLAALCEPRRTQGEALDVMLNRYRRIDQTTSGLVVFRTRLGLSVIDAAGGVGRSEGRAVAVTLITGAVASADGYAARELLDHPGCAALLESEQATALTRVLQASALGRRRLPERLMAKLSAALDMSDTVITRTLGAAPKGAERA</sequence>
<protein>
    <recommendedName>
        <fullName evidence="3">XRE family transcriptional regulator</fullName>
    </recommendedName>
</protein>
<gene>
    <name evidence="1" type="ORF">ACFHYQ_01365</name>
</gene>
<dbReference type="Proteomes" id="UP001589870">
    <property type="component" value="Unassembled WGS sequence"/>
</dbReference>
<accession>A0ABV6TZB7</accession>
<dbReference type="EMBL" id="JBHMQT010000003">
    <property type="protein sequence ID" value="MFC0860935.1"/>
    <property type="molecule type" value="Genomic_DNA"/>
</dbReference>
<evidence type="ECO:0008006" key="3">
    <source>
        <dbReference type="Google" id="ProtNLM"/>
    </source>
</evidence>
<comment type="caution">
    <text evidence="1">The sequence shown here is derived from an EMBL/GenBank/DDBJ whole genome shotgun (WGS) entry which is preliminary data.</text>
</comment>
<reference evidence="1 2" key="1">
    <citation type="submission" date="2024-09" db="EMBL/GenBank/DDBJ databases">
        <authorList>
            <person name="Sun Q."/>
            <person name="Mori K."/>
        </authorList>
    </citation>
    <scope>NUCLEOTIDE SEQUENCE [LARGE SCALE GENOMIC DNA]</scope>
    <source>
        <strain evidence="1 2">TBRC 1851</strain>
    </source>
</reference>
<organism evidence="1 2">
    <name type="scientific">Sphaerimonospora cavernae</name>
    <dbReference type="NCBI Taxonomy" id="1740611"/>
    <lineage>
        <taxon>Bacteria</taxon>
        <taxon>Bacillati</taxon>
        <taxon>Actinomycetota</taxon>
        <taxon>Actinomycetes</taxon>
        <taxon>Streptosporangiales</taxon>
        <taxon>Streptosporangiaceae</taxon>
        <taxon>Sphaerimonospora</taxon>
    </lineage>
</organism>
<proteinExistence type="predicted"/>
<name>A0ABV6TZB7_9ACTN</name>